<name>A0A0W8I719_9MICO</name>
<keyword evidence="10" id="KW-1185">Reference proteome</keyword>
<evidence type="ECO:0000256" key="3">
    <source>
        <dbReference type="ARBA" id="ARBA00022723"/>
    </source>
</evidence>
<dbReference type="EMBL" id="LQBL01000027">
    <property type="protein sequence ID" value="KUG54422.1"/>
    <property type="molecule type" value="Genomic_DNA"/>
</dbReference>
<keyword evidence="2" id="KW-0285">Flavoprotein</keyword>
<accession>A0A0W8I719</accession>
<evidence type="ECO:0000259" key="8">
    <source>
        <dbReference type="PROSITE" id="PS51387"/>
    </source>
</evidence>
<dbReference type="SUPFAM" id="SSF55103">
    <property type="entry name" value="FAD-linked oxidases, C-terminal domain"/>
    <property type="match status" value="1"/>
</dbReference>
<keyword evidence="5" id="KW-0560">Oxidoreductase</keyword>
<dbReference type="Gene3D" id="3.30.43.10">
    <property type="entry name" value="Uridine Diphospho-n-acetylenolpyruvylglucosamine Reductase, domain 2"/>
    <property type="match status" value="1"/>
</dbReference>
<dbReference type="PROSITE" id="PS51387">
    <property type="entry name" value="FAD_PCMH"/>
    <property type="match status" value="1"/>
</dbReference>
<dbReference type="RefSeq" id="WP_058891155.1">
    <property type="nucleotide sequence ID" value="NZ_LQBL01000027.1"/>
</dbReference>
<dbReference type="AlphaFoldDB" id="A0A0W8I719"/>
<dbReference type="Proteomes" id="UP000054837">
    <property type="component" value="Unassembled WGS sequence"/>
</dbReference>
<evidence type="ECO:0000256" key="5">
    <source>
        <dbReference type="ARBA" id="ARBA00023002"/>
    </source>
</evidence>
<dbReference type="GO" id="GO:1903457">
    <property type="term" value="P:lactate catabolic process"/>
    <property type="evidence" value="ECO:0007669"/>
    <property type="project" value="TreeGrafter"/>
</dbReference>
<dbReference type="InterPro" id="IPR016169">
    <property type="entry name" value="FAD-bd_PCMH_sub2"/>
</dbReference>
<dbReference type="InterPro" id="IPR016167">
    <property type="entry name" value="FAD-bd_PCMH_sub1"/>
</dbReference>
<gene>
    <name evidence="9" type="ORF">AVL62_04210</name>
</gene>
<dbReference type="Pfam" id="PF02754">
    <property type="entry name" value="CCG"/>
    <property type="match status" value="1"/>
</dbReference>
<keyword evidence="9" id="KW-0808">Transferase</keyword>
<protein>
    <submittedName>
        <fullName evidence="9">Dimethylmenaquinone methyltransferase</fullName>
    </submittedName>
</protein>
<dbReference type="GO" id="GO:0051536">
    <property type="term" value="F:iron-sulfur cluster binding"/>
    <property type="evidence" value="ECO:0007669"/>
    <property type="project" value="UniProtKB-KW"/>
</dbReference>
<dbReference type="InterPro" id="IPR016164">
    <property type="entry name" value="FAD-linked_Oxase-like_C"/>
</dbReference>
<dbReference type="GO" id="GO:0071949">
    <property type="term" value="F:FAD binding"/>
    <property type="evidence" value="ECO:0007669"/>
    <property type="project" value="InterPro"/>
</dbReference>
<evidence type="ECO:0000256" key="2">
    <source>
        <dbReference type="ARBA" id="ARBA00022630"/>
    </source>
</evidence>
<evidence type="ECO:0000313" key="10">
    <source>
        <dbReference type="Proteomes" id="UP000054837"/>
    </source>
</evidence>
<dbReference type="InterPro" id="IPR017896">
    <property type="entry name" value="4Fe4S_Fe-S-bd"/>
</dbReference>
<dbReference type="GO" id="GO:0046872">
    <property type="term" value="F:metal ion binding"/>
    <property type="evidence" value="ECO:0007669"/>
    <property type="project" value="UniProtKB-KW"/>
</dbReference>
<dbReference type="GO" id="GO:0004458">
    <property type="term" value="F:D-lactate dehydrogenase (cytochrome) activity"/>
    <property type="evidence" value="ECO:0007669"/>
    <property type="project" value="TreeGrafter"/>
</dbReference>
<evidence type="ECO:0000256" key="1">
    <source>
        <dbReference type="ARBA" id="ARBA00001974"/>
    </source>
</evidence>
<dbReference type="InterPro" id="IPR017900">
    <property type="entry name" value="4Fe4S_Fe_S_CS"/>
</dbReference>
<dbReference type="InterPro" id="IPR004017">
    <property type="entry name" value="Cys_rich_dom"/>
</dbReference>
<dbReference type="InterPro" id="IPR004113">
    <property type="entry name" value="FAD-bd_oxidored_4_C"/>
</dbReference>
<dbReference type="PANTHER" id="PTHR11748">
    <property type="entry name" value="D-LACTATE DEHYDROGENASE"/>
    <property type="match status" value="1"/>
</dbReference>
<dbReference type="SUPFAM" id="SSF56176">
    <property type="entry name" value="FAD-binding/transporter-associated domain-like"/>
    <property type="match status" value="1"/>
</dbReference>
<keyword evidence="6" id="KW-0408">Iron</keyword>
<dbReference type="GO" id="GO:0008720">
    <property type="term" value="F:D-lactate dehydrogenase (NAD+) activity"/>
    <property type="evidence" value="ECO:0007669"/>
    <property type="project" value="TreeGrafter"/>
</dbReference>
<dbReference type="Gene3D" id="3.30.70.2740">
    <property type="match status" value="1"/>
</dbReference>
<feature type="domain" description="FAD-binding PCMH-type" evidence="8">
    <location>
        <begin position="37"/>
        <end position="266"/>
    </location>
</feature>
<keyword evidence="7" id="KW-0411">Iron-sulfur</keyword>
<evidence type="ECO:0000256" key="6">
    <source>
        <dbReference type="ARBA" id="ARBA00023004"/>
    </source>
</evidence>
<dbReference type="PANTHER" id="PTHR11748:SF119">
    <property type="entry name" value="D-2-HYDROXYGLUTARATE DEHYDROGENASE"/>
    <property type="match status" value="1"/>
</dbReference>
<dbReference type="STRING" id="767452.AVL62_04210"/>
<dbReference type="InterPro" id="IPR006094">
    <property type="entry name" value="Oxid_FAD_bind_N"/>
</dbReference>
<dbReference type="OrthoDB" id="9770306at2"/>
<dbReference type="PROSITE" id="PS00198">
    <property type="entry name" value="4FE4S_FER_1"/>
    <property type="match status" value="1"/>
</dbReference>
<reference evidence="9 10" key="1">
    <citation type="submission" date="2015-12" db="EMBL/GenBank/DDBJ databases">
        <title>Serinicoccus chungangenesis strain CD08_5 genome sequencing and assembly.</title>
        <authorList>
            <person name="Chander A.M."/>
            <person name="Kaur G."/>
            <person name="Nair G.R."/>
            <person name="Dhawan D.K."/>
            <person name="Kochhar R.K."/>
            <person name="Mayilraj S."/>
            <person name="Bhadada S.K."/>
        </authorList>
    </citation>
    <scope>NUCLEOTIDE SEQUENCE [LARGE SCALE GENOMIC DNA]</scope>
    <source>
        <strain evidence="9 10">CD08_5</strain>
    </source>
</reference>
<organism evidence="9 10">
    <name type="scientific">Serinicoccus chungangensis</name>
    <dbReference type="NCBI Taxonomy" id="767452"/>
    <lineage>
        <taxon>Bacteria</taxon>
        <taxon>Bacillati</taxon>
        <taxon>Actinomycetota</taxon>
        <taxon>Actinomycetes</taxon>
        <taxon>Micrococcales</taxon>
        <taxon>Ornithinimicrobiaceae</taxon>
        <taxon>Serinicoccus</taxon>
    </lineage>
</organism>
<dbReference type="Pfam" id="PF01565">
    <property type="entry name" value="FAD_binding_4"/>
    <property type="match status" value="1"/>
</dbReference>
<proteinExistence type="predicted"/>
<dbReference type="SUPFAM" id="SSF46548">
    <property type="entry name" value="alpha-helical ferredoxin"/>
    <property type="match status" value="1"/>
</dbReference>
<dbReference type="Pfam" id="PF13183">
    <property type="entry name" value="Fer4_8"/>
    <property type="match status" value="1"/>
</dbReference>
<keyword evidence="4" id="KW-0274">FAD</keyword>
<dbReference type="GO" id="GO:0032259">
    <property type="term" value="P:methylation"/>
    <property type="evidence" value="ECO:0007669"/>
    <property type="project" value="UniProtKB-KW"/>
</dbReference>
<dbReference type="Gene3D" id="3.30.465.10">
    <property type="match status" value="1"/>
</dbReference>
<comment type="cofactor">
    <cofactor evidence="1">
        <name>FAD</name>
        <dbReference type="ChEBI" id="CHEBI:57692"/>
    </cofactor>
</comment>
<keyword evidence="9" id="KW-0489">Methyltransferase</keyword>
<dbReference type="InterPro" id="IPR016166">
    <property type="entry name" value="FAD-bd_PCMH"/>
</dbReference>
<sequence>MEYDVARLSRALEAQVRGSVGADALSRALYATDASNYRVVPDVVVVPRDEQDLVTALGLAREAGAPVALRGGGTSMAGNALGGVVVDVSRHLDRVLDLDPVARTATVQPGVVLGHLVAAAQRHGLTFGADPSSASRCTLGGMIANNACGAHSVAWGTTADNVRSLRVLTAAGEQARVDSLGPGGAGPRGSTPPDPVLAGIHAEMSRLGRDHATLIGRRFGTFSRQISGYALQHLHPDRGVDLARLLCGSEGTLATTLEATVALAEPPPAVVLLTLGFPDAVSAARSVPTVLPHGPLTMESINATLVERLPDDTRRAAQQAGLPEGRMWLLVEIGGADDAEARTRAGDVAAAVRDGIPGSTAAVVTDPGAQAVLWRCRRDGTGLATRRADGAEAWAGWEDAAVPPERLGDYLTSLEELMGRYGYSGASYGHFGEGCMHLRIDFDLVTDAGVRAYRGFVEQATDLVVSLGGSVSGEHGDGRARGGLLERMYGADATALFAEVKRVWDPEGRLNPGVVVDPPPVDAALRQHGHAQGFPQRTTLAFTADGGSFAQAQRRCVGVGKCVQTSGGVMCPSYQVTREEKDSTRGRARVLFEMMEGDVITDGWRAEEVHDALDLCLSCKGCVGDCPVNVDMASYKAEFTHQFYRGRPWARPRSHWSMGWLPVLARGAALAPRTANALTGSRLAGLVRRAGGVAPDRELPTFATQSFTSWFAREHTPARGEGRTPVLLWPDTFTTHLAPEVGRAAVAVLEDAGMEVHLPRGPVCCGLTWVSTGQLGVARRVLRRSLATVGPALRAGATVVGLEPSCTALFRHEAVDLLPDDELAALARGQVRTLAETLAEVAPGWEPPQVGREALVQVHCHQHAVLGFDADRALMERAGIRARVPDSGCCGLAGNFGFEDGHADLSRQIGERVLAPEVRAADAATEVLADGFSCRTQIADLTARQGRHLAELLADGIPRTQAAGTASAPGPR</sequence>
<dbReference type="GO" id="GO:0008168">
    <property type="term" value="F:methyltransferase activity"/>
    <property type="evidence" value="ECO:0007669"/>
    <property type="project" value="UniProtKB-KW"/>
</dbReference>
<dbReference type="Pfam" id="PF02913">
    <property type="entry name" value="FAD-oxidase_C"/>
    <property type="match status" value="1"/>
</dbReference>
<keyword evidence="3" id="KW-0479">Metal-binding</keyword>
<evidence type="ECO:0000256" key="7">
    <source>
        <dbReference type="ARBA" id="ARBA00023014"/>
    </source>
</evidence>
<evidence type="ECO:0000256" key="4">
    <source>
        <dbReference type="ARBA" id="ARBA00022827"/>
    </source>
</evidence>
<evidence type="ECO:0000313" key="9">
    <source>
        <dbReference type="EMBL" id="KUG54422.1"/>
    </source>
</evidence>
<dbReference type="InterPro" id="IPR036318">
    <property type="entry name" value="FAD-bd_PCMH-like_sf"/>
</dbReference>
<comment type="caution">
    <text evidence="9">The sequence shown here is derived from an EMBL/GenBank/DDBJ whole genome shotgun (WGS) entry which is preliminary data.</text>
</comment>